<feature type="domain" description="AB hydrolase-1" evidence="1">
    <location>
        <begin position="16"/>
        <end position="235"/>
    </location>
</feature>
<proteinExistence type="predicted"/>
<sequence length="248" mass="26315">MPRIRICEGDPAAPTLVCLPGAMCSPHVFADAATRSGLTAVSMAWLEDDGPHHLDAIAARVCAAMSDLPSVILVGHSLGTPIAMLTALRELDQGSSRVRGMVLSNSGANTRGHGDIAGLIDRIRNQWGEAFWDAFVARCFHTVPASPLLEHVRGYPARLRQSAVIEALCSQHSIDFVPVLSTLPRVPVAIVHGRHDPARTLAHAHKMASGISDASLHVLNTGHTSCAEDPAGFSAVLRAIAYEAHATR</sequence>
<evidence type="ECO:0000313" key="3">
    <source>
        <dbReference type="Proteomes" id="UP001629392"/>
    </source>
</evidence>
<name>A0ABW9ERW3_9BURK</name>
<comment type="caution">
    <text evidence="2">The sequence shown here is derived from an EMBL/GenBank/DDBJ whole genome shotgun (WGS) entry which is preliminary data.</text>
</comment>
<gene>
    <name evidence="2" type="ORF">PQQ73_36735</name>
</gene>
<accession>A0ABW9ERW3</accession>
<protein>
    <submittedName>
        <fullName evidence="2">Alpha/beta hydrolase</fullName>
    </submittedName>
</protein>
<dbReference type="GO" id="GO:0016787">
    <property type="term" value="F:hydrolase activity"/>
    <property type="evidence" value="ECO:0007669"/>
    <property type="project" value="UniProtKB-KW"/>
</dbReference>
<dbReference type="RefSeq" id="WP_408157996.1">
    <property type="nucleotide sequence ID" value="NZ_JAQQCL010000058.1"/>
</dbReference>
<dbReference type="Pfam" id="PF12697">
    <property type="entry name" value="Abhydrolase_6"/>
    <property type="match status" value="1"/>
</dbReference>
<keyword evidence="2" id="KW-0378">Hydrolase</keyword>
<organism evidence="2 3">
    <name type="scientific">Paraburkholderia strydomiana</name>
    <dbReference type="NCBI Taxonomy" id="1245417"/>
    <lineage>
        <taxon>Bacteria</taxon>
        <taxon>Pseudomonadati</taxon>
        <taxon>Pseudomonadota</taxon>
        <taxon>Betaproteobacteria</taxon>
        <taxon>Burkholderiales</taxon>
        <taxon>Burkholderiaceae</taxon>
        <taxon>Paraburkholderia</taxon>
    </lineage>
</organism>
<dbReference type="Proteomes" id="UP001629392">
    <property type="component" value="Unassembled WGS sequence"/>
</dbReference>
<evidence type="ECO:0000259" key="1">
    <source>
        <dbReference type="Pfam" id="PF12697"/>
    </source>
</evidence>
<dbReference type="InterPro" id="IPR029058">
    <property type="entry name" value="AB_hydrolase_fold"/>
</dbReference>
<evidence type="ECO:0000313" key="2">
    <source>
        <dbReference type="EMBL" id="MFM0721837.1"/>
    </source>
</evidence>
<reference evidence="2 3" key="1">
    <citation type="journal article" date="2024" name="Chem. Sci.">
        <title>Discovery of megapolipeptins by genome mining of a Burkholderiales bacteria collection.</title>
        <authorList>
            <person name="Paulo B.S."/>
            <person name="Recchia M.J.J."/>
            <person name="Lee S."/>
            <person name="Fergusson C.H."/>
            <person name="Romanowski S.B."/>
            <person name="Hernandez A."/>
            <person name="Krull N."/>
            <person name="Liu D.Y."/>
            <person name="Cavanagh H."/>
            <person name="Bos A."/>
            <person name="Gray C.A."/>
            <person name="Murphy B.T."/>
            <person name="Linington R.G."/>
            <person name="Eustaquio A.S."/>
        </authorList>
    </citation>
    <scope>NUCLEOTIDE SEQUENCE [LARGE SCALE GENOMIC DNA]</scope>
    <source>
        <strain evidence="2 3">RL17-350-BIC-E</strain>
    </source>
</reference>
<dbReference type="Gene3D" id="3.40.50.1820">
    <property type="entry name" value="alpha/beta hydrolase"/>
    <property type="match status" value="1"/>
</dbReference>
<dbReference type="EMBL" id="JAQQCL010000058">
    <property type="protein sequence ID" value="MFM0721837.1"/>
    <property type="molecule type" value="Genomic_DNA"/>
</dbReference>
<keyword evidence="3" id="KW-1185">Reference proteome</keyword>
<dbReference type="SUPFAM" id="SSF53474">
    <property type="entry name" value="alpha/beta-Hydrolases"/>
    <property type="match status" value="1"/>
</dbReference>
<dbReference type="InterPro" id="IPR000073">
    <property type="entry name" value="AB_hydrolase_1"/>
</dbReference>